<proteinExistence type="predicted"/>
<feature type="compositionally biased region" description="Basic residues" evidence="1">
    <location>
        <begin position="106"/>
        <end position="117"/>
    </location>
</feature>
<organism evidence="2 3">
    <name type="scientific">Eumeta variegata</name>
    <name type="common">Bagworm moth</name>
    <name type="synonym">Eumeta japonica</name>
    <dbReference type="NCBI Taxonomy" id="151549"/>
    <lineage>
        <taxon>Eukaryota</taxon>
        <taxon>Metazoa</taxon>
        <taxon>Ecdysozoa</taxon>
        <taxon>Arthropoda</taxon>
        <taxon>Hexapoda</taxon>
        <taxon>Insecta</taxon>
        <taxon>Pterygota</taxon>
        <taxon>Neoptera</taxon>
        <taxon>Endopterygota</taxon>
        <taxon>Lepidoptera</taxon>
        <taxon>Glossata</taxon>
        <taxon>Ditrysia</taxon>
        <taxon>Tineoidea</taxon>
        <taxon>Psychidae</taxon>
        <taxon>Oiketicinae</taxon>
        <taxon>Eumeta</taxon>
    </lineage>
</organism>
<evidence type="ECO:0000313" key="2">
    <source>
        <dbReference type="EMBL" id="GBP45658.1"/>
    </source>
</evidence>
<evidence type="ECO:0000256" key="1">
    <source>
        <dbReference type="SAM" id="MobiDB-lite"/>
    </source>
</evidence>
<reference evidence="2 3" key="1">
    <citation type="journal article" date="2019" name="Commun. Biol.">
        <title>The bagworm genome reveals a unique fibroin gene that provides high tensile strength.</title>
        <authorList>
            <person name="Kono N."/>
            <person name="Nakamura H."/>
            <person name="Ohtoshi R."/>
            <person name="Tomita M."/>
            <person name="Numata K."/>
            <person name="Arakawa K."/>
        </authorList>
    </citation>
    <scope>NUCLEOTIDE SEQUENCE [LARGE SCALE GENOMIC DNA]</scope>
</reference>
<gene>
    <name evidence="2" type="ORF">EVAR_35925_1</name>
</gene>
<sequence length="166" mass="18807">MARRRYGEVKRVEMYEDAFEYPSTVTLSRGRPRHVLLYRDDIVGLKTVASPRIKNQAYPRQLPASWRAHCPHTDRADRHRYRFTSTYRPLTTPVAALAPQTTLKRIKPQSSKRRRSGWAKNKTTAFSWGYRPRGGRPADVGGGRPPAAAARAAARPAKNGNHYGPL</sequence>
<feature type="compositionally biased region" description="Low complexity" evidence="1">
    <location>
        <begin position="135"/>
        <end position="157"/>
    </location>
</feature>
<accession>A0A4C1W2Y2</accession>
<keyword evidence="3" id="KW-1185">Reference proteome</keyword>
<dbReference type="EMBL" id="BGZK01000469">
    <property type="protein sequence ID" value="GBP45658.1"/>
    <property type="molecule type" value="Genomic_DNA"/>
</dbReference>
<comment type="caution">
    <text evidence="2">The sequence shown here is derived from an EMBL/GenBank/DDBJ whole genome shotgun (WGS) entry which is preliminary data.</text>
</comment>
<evidence type="ECO:0000313" key="3">
    <source>
        <dbReference type="Proteomes" id="UP000299102"/>
    </source>
</evidence>
<dbReference type="AlphaFoldDB" id="A0A4C1W2Y2"/>
<protein>
    <submittedName>
        <fullName evidence="2">Uncharacterized protein</fullName>
    </submittedName>
</protein>
<feature type="region of interest" description="Disordered" evidence="1">
    <location>
        <begin position="106"/>
        <end position="166"/>
    </location>
</feature>
<dbReference type="Proteomes" id="UP000299102">
    <property type="component" value="Unassembled WGS sequence"/>
</dbReference>
<name>A0A4C1W2Y2_EUMVA</name>